<evidence type="ECO:0000256" key="7">
    <source>
        <dbReference type="ARBA" id="ARBA00022737"/>
    </source>
</evidence>
<comment type="similarity">
    <text evidence="2 16">Belongs to the integrin beta chain family.</text>
</comment>
<gene>
    <name evidence="20" type="primary">AUGUSTUS-3.0.2_13706</name>
    <name evidence="20" type="ORF">TcasGA2_TC013706</name>
</gene>
<feature type="disulfide bond" evidence="15">
    <location>
        <begin position="34"/>
        <end position="63"/>
    </location>
</feature>
<keyword evidence="14" id="KW-0325">Glycoprotein</keyword>
<dbReference type="GO" id="GO:0008305">
    <property type="term" value="C:integrin complex"/>
    <property type="evidence" value="ECO:0000318"/>
    <property type="project" value="GO_Central"/>
</dbReference>
<evidence type="ECO:0000313" key="20">
    <source>
        <dbReference type="EMBL" id="EFA03618.2"/>
    </source>
</evidence>
<accession>D6WK71</accession>
<dbReference type="SMART" id="SM01241">
    <property type="entry name" value="Integrin_b_cyt"/>
    <property type="match status" value="1"/>
</dbReference>
<dbReference type="PANTHER" id="PTHR10082:SF60">
    <property type="entry name" value="INTEGRIN BETA-PS"/>
    <property type="match status" value="1"/>
</dbReference>
<evidence type="ECO:0000256" key="8">
    <source>
        <dbReference type="ARBA" id="ARBA00022889"/>
    </source>
</evidence>
<dbReference type="Gene3D" id="1.20.5.100">
    <property type="entry name" value="Cytochrome c1, transmembrane anchor, C-terminal"/>
    <property type="match status" value="1"/>
</dbReference>
<dbReference type="InterPro" id="IPR015812">
    <property type="entry name" value="Integrin_bsu"/>
</dbReference>
<comment type="subcellular location">
    <subcellularLocation>
        <location evidence="1 16">Cell membrane</location>
        <topology evidence="1 16">Single-pass type I membrane protein</topology>
    </subcellularLocation>
</comment>
<evidence type="ECO:0000256" key="15">
    <source>
        <dbReference type="PIRSR" id="PIRSR002512-1"/>
    </source>
</evidence>
<feature type="disulfide bond" evidence="15">
    <location>
        <begin position="556"/>
        <end position="589"/>
    </location>
</feature>
<dbReference type="GO" id="GO:0007160">
    <property type="term" value="P:cell-matrix adhesion"/>
    <property type="evidence" value="ECO:0000318"/>
    <property type="project" value="GO_Central"/>
</dbReference>
<dbReference type="GO" id="GO:0016477">
    <property type="term" value="P:cell migration"/>
    <property type="evidence" value="ECO:0000318"/>
    <property type="project" value="GO_Central"/>
</dbReference>
<evidence type="ECO:0000256" key="12">
    <source>
        <dbReference type="ARBA" id="ARBA00023157"/>
    </source>
</evidence>
<feature type="domain" description="EGF-like" evidence="19">
    <location>
        <begin position="560"/>
        <end position="571"/>
    </location>
</feature>
<feature type="disulfide bond" evidence="15">
    <location>
        <begin position="388"/>
        <end position="396"/>
    </location>
</feature>
<keyword evidence="5 16" id="KW-0812">Transmembrane</keyword>
<evidence type="ECO:0000256" key="9">
    <source>
        <dbReference type="ARBA" id="ARBA00022989"/>
    </source>
</evidence>
<name>D6WK71_TRICA</name>
<sequence>MLARETLFFSLLIIFSLGENRISNCRSKDTCDVCIQEPDCVWCVRPRSEIHCIHKSQVEDNLCDKKDIVNPTGQIKILQDKPFSSTENGEAVQIRPQKIKLKLRKGEEYSLQFQYAQAENYPVDLYYIMDLSASMEDHRDKLAKLGDKLARTMMNITNNFRLGFGSFVDKVDLPFVSTVPQKLKTPCKLNKNGKSVICVSPYSFKNHISLTGDYRKFTEQVLQARVSGNLDSPEGGFDALMQAIVCKNSIGWRTQARHLIVFSTDAEFHIAGDGKLAGIVEPNDARCYMENNTYTHDLAFDYPSVSQINHVAKDNNINIVFAIVNKKRVVDVYKKLSESIENSNIGVLDERSENVIKLVLDNYNKIVDSVTISSNSSSDIEVKITSTCSHPKINGCTNIHIGEIVNFTAIIKPLQCTKGSNKHVITVKPEALDESIVIDLEVLCDCDCSSQALDPQKCSNSGALRCGVCDCDPGFFGKTCECNKKTSDSADVSLCKASKNDTRICSGLGFCRCGQCQCYQRSNPDEKIFGKYCDCDNYSCKRVNGRLCSQRGSCECGGICKCQAGWTGDACECPDSDNSCVKPDNNLVCNGHGNCNCGKCECFDEEVRYSGKYCDECPTCEGQRCEELRPCVECQIYKSGVFNEEECQSNCTFFQSEAVDKLENSHDEQVKTCTLVDENDCTFAFQYEYVNEKNLKVTAEKEKICRGPPNILAWILGVIGSVLLAGVILLLTWKVCTTVHDRQEYAKFENERQKMQWHRNDNPLYRQATSTFKNPVYRTYKLSKTRSE</sequence>
<evidence type="ECO:0000256" key="2">
    <source>
        <dbReference type="ARBA" id="ARBA00007449"/>
    </source>
</evidence>
<dbReference type="InterPro" id="IPR012896">
    <property type="entry name" value="Integrin_bsu_tail"/>
</dbReference>
<dbReference type="HOGENOM" id="CLU_011772_1_0_1"/>
<evidence type="ECO:0000313" key="21">
    <source>
        <dbReference type="Proteomes" id="UP000007266"/>
    </source>
</evidence>
<dbReference type="InterPro" id="IPR036465">
    <property type="entry name" value="vWFA_dom_sf"/>
</dbReference>
<keyword evidence="10 16" id="KW-0401">Integrin</keyword>
<dbReference type="Gene3D" id="4.10.1240.30">
    <property type="match status" value="1"/>
</dbReference>
<dbReference type="Pfam" id="PF08725">
    <property type="entry name" value="Integrin_b_cyt"/>
    <property type="match status" value="1"/>
</dbReference>
<dbReference type="PANTHER" id="PTHR10082">
    <property type="entry name" value="INTEGRIN BETA SUBUNIT"/>
    <property type="match status" value="1"/>
</dbReference>
<evidence type="ECO:0000256" key="5">
    <source>
        <dbReference type="ARBA" id="ARBA00022692"/>
    </source>
</evidence>
<dbReference type="GO" id="GO:0007229">
    <property type="term" value="P:integrin-mediated signaling pathway"/>
    <property type="evidence" value="ECO:0000318"/>
    <property type="project" value="GO_Central"/>
</dbReference>
<feature type="disulfide bond" evidence="15">
    <location>
        <begin position="43"/>
        <end position="52"/>
    </location>
</feature>
<dbReference type="GO" id="GO:0009986">
    <property type="term" value="C:cell surface"/>
    <property type="evidence" value="ECO:0000318"/>
    <property type="project" value="GO_Central"/>
</dbReference>
<evidence type="ECO:0000256" key="18">
    <source>
        <dbReference type="SAM" id="SignalP"/>
    </source>
</evidence>
<dbReference type="FunFam" id="3.40.50.410:FF:000002">
    <property type="entry name" value="Integrin beta"/>
    <property type="match status" value="1"/>
</dbReference>
<feature type="disulfide bond" evidence="15">
    <location>
        <begin position="518"/>
        <end position="533"/>
    </location>
</feature>
<keyword evidence="21" id="KW-1185">Reference proteome</keyword>
<dbReference type="SUPFAM" id="SSF69687">
    <property type="entry name" value="Integrin beta tail domain"/>
    <property type="match status" value="1"/>
</dbReference>
<feature type="disulfide bond" evidence="15">
    <location>
        <begin position="187"/>
        <end position="198"/>
    </location>
</feature>
<evidence type="ECO:0000256" key="17">
    <source>
        <dbReference type="SAM" id="Phobius"/>
    </source>
</evidence>
<dbReference type="InterPro" id="IPR057073">
    <property type="entry name" value="EGF_integrin_2"/>
</dbReference>
<dbReference type="InterPro" id="IPR036349">
    <property type="entry name" value="Integrin_bsu_tail_dom_sf"/>
</dbReference>
<feature type="disulfide bond" evidence="15">
    <location>
        <begin position="554"/>
        <end position="560"/>
    </location>
</feature>
<dbReference type="AlphaFoldDB" id="D6WK71"/>
<dbReference type="SUPFAM" id="SSF57196">
    <property type="entry name" value="EGF/Laminin"/>
    <property type="match status" value="1"/>
</dbReference>
<dbReference type="EMBL" id="KQ971342">
    <property type="protein sequence ID" value="EFA03618.2"/>
    <property type="molecule type" value="Genomic_DNA"/>
</dbReference>
<protein>
    <recommendedName>
        <fullName evidence="16">Integrin beta</fullName>
    </recommendedName>
</protein>
<dbReference type="InterPro" id="IPR014836">
    <property type="entry name" value="Integrin_bsu_cyt_dom"/>
</dbReference>
<dbReference type="InterPro" id="IPR057243">
    <property type="entry name" value="Integrin_I-EGF_CS"/>
</dbReference>
<dbReference type="InterPro" id="IPR002369">
    <property type="entry name" value="Integrin_bsu_VWA"/>
</dbReference>
<feature type="disulfide bond" evidence="15">
    <location>
        <begin position="246"/>
        <end position="287"/>
    </location>
</feature>
<feature type="disulfide bond" evidence="15">
    <location>
        <begin position="573"/>
        <end position="580"/>
    </location>
</feature>
<dbReference type="GO" id="GO:0033627">
    <property type="term" value="P:cell adhesion mediated by integrin"/>
    <property type="evidence" value="ECO:0000318"/>
    <property type="project" value="GO_Central"/>
</dbReference>
<dbReference type="SUPFAM" id="SSF53300">
    <property type="entry name" value="vWA-like"/>
    <property type="match status" value="1"/>
</dbReference>
<dbReference type="SUPFAM" id="SSF103575">
    <property type="entry name" value="Plexin repeat"/>
    <property type="match status" value="1"/>
</dbReference>
<feature type="disulfide bond" evidence="15">
    <location>
        <begin position="562"/>
        <end position="571"/>
    </location>
</feature>
<dbReference type="PROSITE" id="PS00022">
    <property type="entry name" value="EGF_1"/>
    <property type="match status" value="1"/>
</dbReference>
<feature type="disulfide bond" evidence="15">
    <location>
        <begin position="631"/>
        <end position="705"/>
    </location>
</feature>
<dbReference type="FunFam" id="1.20.5.100:FF:000002">
    <property type="entry name" value="Integrin beta"/>
    <property type="match status" value="1"/>
</dbReference>
<feature type="disulfide bond" evidence="15">
    <location>
        <begin position="31"/>
        <end position="40"/>
    </location>
</feature>
<dbReference type="Proteomes" id="UP000007266">
    <property type="component" value="Linkage group 5"/>
</dbReference>
<evidence type="ECO:0000256" key="3">
    <source>
        <dbReference type="ARBA" id="ARBA00022475"/>
    </source>
</evidence>
<keyword evidence="3" id="KW-1003">Cell membrane</keyword>
<evidence type="ECO:0000256" key="1">
    <source>
        <dbReference type="ARBA" id="ARBA00004251"/>
    </source>
</evidence>
<feature type="transmembrane region" description="Helical" evidence="17">
    <location>
        <begin position="711"/>
        <end position="733"/>
    </location>
</feature>
<dbReference type="GO" id="GO:0098609">
    <property type="term" value="P:cell-cell adhesion"/>
    <property type="evidence" value="ECO:0000318"/>
    <property type="project" value="GO_Central"/>
</dbReference>
<feature type="disulfide bond" evidence="15">
    <location>
        <begin position="595"/>
        <end position="600"/>
    </location>
</feature>
<proteinExistence type="inferred from homology"/>
<feature type="disulfide bond" evidence="15">
    <location>
        <begin position="625"/>
        <end position="634"/>
    </location>
</feature>
<dbReference type="SUPFAM" id="SSF69179">
    <property type="entry name" value="Integrin domains"/>
    <property type="match status" value="1"/>
</dbReference>
<evidence type="ECO:0000256" key="11">
    <source>
        <dbReference type="ARBA" id="ARBA00023136"/>
    </source>
</evidence>
<dbReference type="Pfam" id="PF00362">
    <property type="entry name" value="Integrin_beta"/>
    <property type="match status" value="1"/>
</dbReference>
<evidence type="ECO:0000256" key="13">
    <source>
        <dbReference type="ARBA" id="ARBA00023170"/>
    </source>
</evidence>
<dbReference type="SMART" id="SM00181">
    <property type="entry name" value="EGF"/>
    <property type="match status" value="3"/>
</dbReference>
<keyword evidence="11 17" id="KW-0472">Membrane</keyword>
<reference evidence="20 21" key="2">
    <citation type="journal article" date="2010" name="Nucleic Acids Res.">
        <title>BeetleBase in 2010: revisions to provide comprehensive genomic information for Tribolium castaneum.</title>
        <authorList>
            <person name="Kim H.S."/>
            <person name="Murphy T."/>
            <person name="Xia J."/>
            <person name="Caragea D."/>
            <person name="Park Y."/>
            <person name="Beeman R.W."/>
            <person name="Lorenzen M.D."/>
            <person name="Butcher S."/>
            <person name="Manak J.R."/>
            <person name="Brown S.J."/>
        </authorList>
    </citation>
    <scope>GENOME REANNOTATION</scope>
    <source>
        <strain evidence="20 21">Georgia GA2</strain>
    </source>
</reference>
<dbReference type="Gene3D" id="3.40.50.410">
    <property type="entry name" value="von Willebrand factor, type A domain"/>
    <property type="match status" value="1"/>
</dbReference>
<dbReference type="STRING" id="7070.D6WK71"/>
<dbReference type="GO" id="GO:0007157">
    <property type="term" value="P:heterophilic cell-cell adhesion via plasma membrane cell adhesion molecules"/>
    <property type="evidence" value="ECO:0007669"/>
    <property type="project" value="UniProtKB-ARBA"/>
</dbReference>
<feature type="disulfide bond" evidence="15">
    <location>
        <begin position="511"/>
        <end position="516"/>
    </location>
</feature>
<dbReference type="GO" id="GO:0005178">
    <property type="term" value="F:integrin binding"/>
    <property type="evidence" value="ECO:0000318"/>
    <property type="project" value="GO_Central"/>
</dbReference>
<dbReference type="Pfam" id="PF23105">
    <property type="entry name" value="EGF_integrin"/>
    <property type="match status" value="2"/>
</dbReference>
<feature type="signal peptide" evidence="18">
    <location>
        <begin position="1"/>
        <end position="18"/>
    </location>
</feature>
<keyword evidence="8 16" id="KW-0130">Cell adhesion</keyword>
<dbReference type="PROSITE" id="PS00243">
    <property type="entry name" value="I_EGF_1"/>
    <property type="match status" value="1"/>
</dbReference>
<keyword evidence="6 18" id="KW-0732">Signal</keyword>
<dbReference type="KEGG" id="tca:656761"/>
<organism evidence="20 21">
    <name type="scientific">Tribolium castaneum</name>
    <name type="common">Red flour beetle</name>
    <dbReference type="NCBI Taxonomy" id="7070"/>
    <lineage>
        <taxon>Eukaryota</taxon>
        <taxon>Metazoa</taxon>
        <taxon>Ecdysozoa</taxon>
        <taxon>Arthropoda</taxon>
        <taxon>Hexapoda</taxon>
        <taxon>Insecta</taxon>
        <taxon>Pterygota</taxon>
        <taxon>Neoptera</taxon>
        <taxon>Endopterygota</taxon>
        <taxon>Coleoptera</taxon>
        <taxon>Polyphaga</taxon>
        <taxon>Cucujiformia</taxon>
        <taxon>Tenebrionidae</taxon>
        <taxon>Tenebrionidae incertae sedis</taxon>
        <taxon>Tribolium</taxon>
    </lineage>
</organism>
<evidence type="ECO:0000256" key="10">
    <source>
        <dbReference type="ARBA" id="ARBA00023037"/>
    </source>
</evidence>
<dbReference type="SMART" id="SM01242">
    <property type="entry name" value="Integrin_B_tail"/>
    <property type="match status" value="1"/>
</dbReference>
<feature type="disulfide bond" evidence="15">
    <location>
        <begin position="535"/>
        <end position="540"/>
    </location>
</feature>
<keyword evidence="13" id="KW-0675">Receptor</keyword>
<dbReference type="eggNOG" id="KOG1226">
    <property type="taxonomic scope" value="Eukaryota"/>
</dbReference>
<dbReference type="OMA" id="IIEPNDC"/>
<reference evidence="20 21" key="1">
    <citation type="journal article" date="2008" name="Nature">
        <title>The genome of the model beetle and pest Tribolium castaneum.</title>
        <authorList>
            <consortium name="Tribolium Genome Sequencing Consortium"/>
            <person name="Richards S."/>
            <person name="Gibbs R.A."/>
            <person name="Weinstock G.M."/>
            <person name="Brown S.J."/>
            <person name="Denell R."/>
            <person name="Beeman R.W."/>
            <person name="Gibbs R."/>
            <person name="Beeman R.W."/>
            <person name="Brown S.J."/>
            <person name="Bucher G."/>
            <person name="Friedrich M."/>
            <person name="Grimmelikhuijzen C.J."/>
            <person name="Klingler M."/>
            <person name="Lorenzen M."/>
            <person name="Richards S."/>
            <person name="Roth S."/>
            <person name="Schroder R."/>
            <person name="Tautz D."/>
            <person name="Zdobnov E.M."/>
            <person name="Muzny D."/>
            <person name="Gibbs R.A."/>
            <person name="Weinstock G.M."/>
            <person name="Attaway T."/>
            <person name="Bell S."/>
            <person name="Buhay C.J."/>
            <person name="Chandrabose M.N."/>
            <person name="Chavez D."/>
            <person name="Clerk-Blankenburg K.P."/>
            <person name="Cree A."/>
            <person name="Dao M."/>
            <person name="Davis C."/>
            <person name="Chacko J."/>
            <person name="Dinh H."/>
            <person name="Dugan-Rocha S."/>
            <person name="Fowler G."/>
            <person name="Garner T.T."/>
            <person name="Garnes J."/>
            <person name="Gnirke A."/>
            <person name="Hawes A."/>
            <person name="Hernandez J."/>
            <person name="Hines S."/>
            <person name="Holder M."/>
            <person name="Hume J."/>
            <person name="Jhangiani S.N."/>
            <person name="Joshi V."/>
            <person name="Khan Z.M."/>
            <person name="Jackson L."/>
            <person name="Kovar C."/>
            <person name="Kowis A."/>
            <person name="Lee S."/>
            <person name="Lewis L.R."/>
            <person name="Margolis J."/>
            <person name="Morgan M."/>
            <person name="Nazareth L.V."/>
            <person name="Nguyen N."/>
            <person name="Okwuonu G."/>
            <person name="Parker D."/>
            <person name="Richards S."/>
            <person name="Ruiz S.J."/>
            <person name="Santibanez J."/>
            <person name="Savard J."/>
            <person name="Scherer S.E."/>
            <person name="Schneider B."/>
            <person name="Sodergren E."/>
            <person name="Tautz D."/>
            <person name="Vattahil S."/>
            <person name="Villasana D."/>
            <person name="White C.S."/>
            <person name="Wright R."/>
            <person name="Park Y."/>
            <person name="Beeman R.W."/>
            <person name="Lord J."/>
            <person name="Oppert B."/>
            <person name="Lorenzen M."/>
            <person name="Brown S."/>
            <person name="Wang L."/>
            <person name="Savard J."/>
            <person name="Tautz D."/>
            <person name="Richards S."/>
            <person name="Weinstock G."/>
            <person name="Gibbs R.A."/>
            <person name="Liu Y."/>
            <person name="Worley K."/>
            <person name="Weinstock G."/>
            <person name="Elsik C.G."/>
            <person name="Reese J.T."/>
            <person name="Elhaik E."/>
            <person name="Landan G."/>
            <person name="Graur D."/>
            <person name="Arensburger P."/>
            <person name="Atkinson P."/>
            <person name="Beeman R.W."/>
            <person name="Beidler J."/>
            <person name="Brown S.J."/>
            <person name="Demuth J.P."/>
            <person name="Drury D.W."/>
            <person name="Du Y.Z."/>
            <person name="Fujiwara H."/>
            <person name="Lorenzen M."/>
            <person name="Maselli V."/>
            <person name="Osanai M."/>
            <person name="Park Y."/>
            <person name="Robertson H.M."/>
            <person name="Tu Z."/>
            <person name="Wang J.J."/>
            <person name="Wang S."/>
            <person name="Richards S."/>
            <person name="Song H."/>
            <person name="Zhang L."/>
            <person name="Sodergren E."/>
            <person name="Werner D."/>
            <person name="Stanke M."/>
            <person name="Morgenstern B."/>
            <person name="Solovyev V."/>
            <person name="Kosarev P."/>
            <person name="Brown G."/>
            <person name="Chen H.C."/>
            <person name="Ermolaeva O."/>
            <person name="Hlavina W."/>
            <person name="Kapustin Y."/>
            <person name="Kiryutin B."/>
            <person name="Kitts P."/>
            <person name="Maglott D."/>
            <person name="Pruitt K."/>
            <person name="Sapojnikov V."/>
            <person name="Souvorov A."/>
            <person name="Mackey A.J."/>
            <person name="Waterhouse R.M."/>
            <person name="Wyder S."/>
            <person name="Zdobnov E.M."/>
            <person name="Zdobnov E.M."/>
            <person name="Wyder S."/>
            <person name="Kriventseva E.V."/>
            <person name="Kadowaki T."/>
            <person name="Bork P."/>
            <person name="Aranda M."/>
            <person name="Bao R."/>
            <person name="Beermann A."/>
            <person name="Berns N."/>
            <person name="Bolognesi R."/>
            <person name="Bonneton F."/>
            <person name="Bopp D."/>
            <person name="Brown S.J."/>
            <person name="Bucher G."/>
            <person name="Butts T."/>
            <person name="Chaumot A."/>
            <person name="Denell R.E."/>
            <person name="Ferrier D.E."/>
            <person name="Friedrich M."/>
            <person name="Gordon C.M."/>
            <person name="Jindra M."/>
            <person name="Klingler M."/>
            <person name="Lan Q."/>
            <person name="Lattorff H.M."/>
            <person name="Laudet V."/>
            <person name="von Levetsow C."/>
            <person name="Liu Z."/>
            <person name="Lutz R."/>
            <person name="Lynch J.A."/>
            <person name="da Fonseca R.N."/>
            <person name="Posnien N."/>
            <person name="Reuter R."/>
            <person name="Roth S."/>
            <person name="Savard J."/>
            <person name="Schinko J.B."/>
            <person name="Schmitt C."/>
            <person name="Schoppmeier M."/>
            <person name="Schroder R."/>
            <person name="Shippy T.D."/>
            <person name="Simonnet F."/>
            <person name="Marques-Souza H."/>
            <person name="Tautz D."/>
            <person name="Tomoyasu Y."/>
            <person name="Trauner J."/>
            <person name="Van der Zee M."/>
            <person name="Vervoort M."/>
            <person name="Wittkopp N."/>
            <person name="Wimmer E.A."/>
            <person name="Yang X."/>
            <person name="Jones A.K."/>
            <person name="Sattelle D.B."/>
            <person name="Ebert P.R."/>
            <person name="Nelson D."/>
            <person name="Scott J.G."/>
            <person name="Beeman R.W."/>
            <person name="Muthukrishnan S."/>
            <person name="Kramer K.J."/>
            <person name="Arakane Y."/>
            <person name="Beeman R.W."/>
            <person name="Zhu Q."/>
            <person name="Hogenkamp D."/>
            <person name="Dixit R."/>
            <person name="Oppert B."/>
            <person name="Jiang H."/>
            <person name="Zou Z."/>
            <person name="Marshall J."/>
            <person name="Elpidina E."/>
            <person name="Vinokurov K."/>
            <person name="Oppert C."/>
            <person name="Zou Z."/>
            <person name="Evans J."/>
            <person name="Lu Z."/>
            <person name="Zhao P."/>
            <person name="Sumathipala N."/>
            <person name="Altincicek B."/>
            <person name="Vilcinskas A."/>
            <person name="Williams M."/>
            <person name="Hultmark D."/>
            <person name="Hetru C."/>
            <person name="Jiang H."/>
            <person name="Grimmelikhuijzen C.J."/>
            <person name="Hauser F."/>
            <person name="Cazzamali G."/>
            <person name="Williamson M."/>
            <person name="Park Y."/>
            <person name="Li B."/>
            <person name="Tanaka Y."/>
            <person name="Predel R."/>
            <person name="Neupert S."/>
            <person name="Schachtner J."/>
            <person name="Verleyen P."/>
            <person name="Raible F."/>
            <person name="Bork P."/>
            <person name="Friedrich M."/>
            <person name="Walden K.K."/>
            <person name="Robertson H.M."/>
            <person name="Angeli S."/>
            <person name="Foret S."/>
            <person name="Bucher G."/>
            <person name="Schuetz S."/>
            <person name="Maleszka R."/>
            <person name="Wimmer E.A."/>
            <person name="Beeman R.W."/>
            <person name="Lorenzen M."/>
            <person name="Tomoyasu Y."/>
            <person name="Miller S.C."/>
            <person name="Grossmann D."/>
            <person name="Bucher G."/>
        </authorList>
    </citation>
    <scope>NUCLEOTIDE SEQUENCE [LARGE SCALE GENOMIC DNA]</scope>
    <source>
        <strain evidence="20 21">Georgia GA2</strain>
    </source>
</reference>
<feature type="disulfide bond" evidence="15">
    <location>
        <begin position="471"/>
        <end position="480"/>
    </location>
</feature>
<dbReference type="PRINTS" id="PR01186">
    <property type="entry name" value="INTEGRINB"/>
</dbReference>
<feature type="disulfide bond" evidence="15">
    <location>
        <begin position="602"/>
        <end position="614"/>
    </location>
</feature>
<keyword evidence="12 15" id="KW-1015">Disulfide bond</keyword>
<dbReference type="GO" id="GO:0005925">
    <property type="term" value="C:focal adhesion"/>
    <property type="evidence" value="ECO:0000318"/>
    <property type="project" value="GO_Central"/>
</dbReference>
<dbReference type="InterPro" id="IPR032695">
    <property type="entry name" value="Integrin_dom_sf"/>
</dbReference>
<keyword evidence="9 17" id="KW-1133">Transmembrane helix</keyword>
<dbReference type="FunFam" id="2.10.25.10:FF:000951">
    <property type="entry name" value="Integrin beta"/>
    <property type="match status" value="1"/>
</dbReference>
<evidence type="ECO:0000259" key="19">
    <source>
        <dbReference type="PROSITE" id="PS00022"/>
    </source>
</evidence>
<evidence type="ECO:0000256" key="6">
    <source>
        <dbReference type="ARBA" id="ARBA00022729"/>
    </source>
</evidence>
<dbReference type="Pfam" id="PF07965">
    <property type="entry name" value="Integrin_B_tail"/>
    <property type="match status" value="1"/>
</dbReference>
<dbReference type="Gene3D" id="2.10.25.10">
    <property type="entry name" value="Laminin"/>
    <property type="match status" value="4"/>
</dbReference>
<feature type="disulfide bond" evidence="15">
    <location>
        <begin position="466"/>
        <end position="505"/>
    </location>
</feature>
<feature type="disulfide bond" evidence="15">
    <location>
        <begin position="651"/>
        <end position="681"/>
    </location>
</feature>
<dbReference type="InterPro" id="IPR000742">
    <property type="entry name" value="EGF"/>
</dbReference>
<feature type="disulfide bond" evidence="15">
    <location>
        <begin position="597"/>
        <end position="647"/>
    </location>
</feature>
<dbReference type="SMART" id="SM00187">
    <property type="entry name" value="INB"/>
    <property type="match status" value="1"/>
</dbReference>
<evidence type="ECO:0000256" key="4">
    <source>
        <dbReference type="ARBA" id="ARBA00022553"/>
    </source>
</evidence>
<dbReference type="FunFam" id="2.10.25.10:FF:000304">
    <property type="entry name" value="Integrin beta"/>
    <property type="match status" value="1"/>
</dbReference>
<keyword evidence="7" id="KW-0677">Repeat</keyword>
<dbReference type="FunFam" id="2.10.25.10:FF:000155">
    <property type="entry name" value="Integrin beta"/>
    <property type="match status" value="1"/>
</dbReference>
<evidence type="ECO:0000256" key="14">
    <source>
        <dbReference type="ARBA" id="ARBA00023180"/>
    </source>
</evidence>
<dbReference type="PIRSF" id="PIRSF002512">
    <property type="entry name" value="Integrin_B"/>
    <property type="match status" value="1"/>
</dbReference>
<feature type="chain" id="PRO_5007310662" description="Integrin beta" evidence="18">
    <location>
        <begin position="19"/>
        <end position="788"/>
    </location>
</feature>
<feature type="disulfide bond" evidence="15">
    <location>
        <begin position="513"/>
        <end position="548"/>
    </location>
</feature>
<keyword evidence="4" id="KW-0597">Phosphoprotein</keyword>
<feature type="disulfide bond" evidence="15">
    <location>
        <begin position="416"/>
        <end position="673"/>
    </location>
</feature>
<evidence type="ECO:0000256" key="16">
    <source>
        <dbReference type="RuleBase" id="RU000633"/>
    </source>
</evidence>
<dbReference type="InParanoid" id="D6WK71"/>
<feature type="disulfide bond" evidence="15">
    <location>
        <begin position="444"/>
        <end position="448"/>
    </location>
</feature>
<dbReference type="Gene3D" id="2.60.40.1510">
    <property type="entry name" value="ntegrin, alpha v. Chain A, domain 3"/>
    <property type="match status" value="1"/>
</dbReference>
<dbReference type="OrthoDB" id="410592at2759"/>